<name>A0A0A9AZ13_ARUDO</name>
<organism evidence="1">
    <name type="scientific">Arundo donax</name>
    <name type="common">Giant reed</name>
    <name type="synonym">Donax arundinaceus</name>
    <dbReference type="NCBI Taxonomy" id="35708"/>
    <lineage>
        <taxon>Eukaryota</taxon>
        <taxon>Viridiplantae</taxon>
        <taxon>Streptophyta</taxon>
        <taxon>Embryophyta</taxon>
        <taxon>Tracheophyta</taxon>
        <taxon>Spermatophyta</taxon>
        <taxon>Magnoliopsida</taxon>
        <taxon>Liliopsida</taxon>
        <taxon>Poales</taxon>
        <taxon>Poaceae</taxon>
        <taxon>PACMAD clade</taxon>
        <taxon>Arundinoideae</taxon>
        <taxon>Arundineae</taxon>
        <taxon>Arundo</taxon>
    </lineage>
</organism>
<proteinExistence type="predicted"/>
<evidence type="ECO:0000313" key="1">
    <source>
        <dbReference type="EMBL" id="JAD56994.1"/>
    </source>
</evidence>
<accession>A0A0A9AZ13</accession>
<protein>
    <submittedName>
        <fullName evidence="1">Uncharacterized protein</fullName>
    </submittedName>
</protein>
<reference evidence="1" key="1">
    <citation type="submission" date="2014-09" db="EMBL/GenBank/DDBJ databases">
        <authorList>
            <person name="Magalhaes I.L.F."/>
            <person name="Oliveira U."/>
            <person name="Santos F.R."/>
            <person name="Vidigal T.H.D.A."/>
            <person name="Brescovit A.D."/>
            <person name="Santos A.J."/>
        </authorList>
    </citation>
    <scope>NUCLEOTIDE SEQUENCE</scope>
    <source>
        <tissue evidence="1">Shoot tissue taken approximately 20 cm above the soil surface</tissue>
    </source>
</reference>
<sequence>MEIYVVMWYRFGCLPQGHKTSAFLVRRLFQIRVI</sequence>
<reference evidence="1" key="2">
    <citation type="journal article" date="2015" name="Data Brief">
        <title>Shoot transcriptome of the giant reed, Arundo donax.</title>
        <authorList>
            <person name="Barrero R.A."/>
            <person name="Guerrero F.D."/>
            <person name="Moolhuijzen P."/>
            <person name="Goolsby J.A."/>
            <person name="Tidwell J."/>
            <person name="Bellgard S.E."/>
            <person name="Bellgard M.I."/>
        </authorList>
    </citation>
    <scope>NUCLEOTIDE SEQUENCE</scope>
    <source>
        <tissue evidence="1">Shoot tissue taken approximately 20 cm above the soil surface</tissue>
    </source>
</reference>
<dbReference type="AlphaFoldDB" id="A0A0A9AZ13"/>
<dbReference type="EMBL" id="GBRH01240901">
    <property type="protein sequence ID" value="JAD56994.1"/>
    <property type="molecule type" value="Transcribed_RNA"/>
</dbReference>